<dbReference type="AlphaFoldDB" id="A0A0A9FVF3"/>
<dbReference type="EMBL" id="GBRH01183600">
    <property type="protein sequence ID" value="JAE14296.1"/>
    <property type="molecule type" value="Transcribed_RNA"/>
</dbReference>
<protein>
    <submittedName>
        <fullName evidence="1">Uncharacterized protein</fullName>
    </submittedName>
</protein>
<sequence>MSSVLCVLQGPVSCMIQLGGFELSRFESNNSVIQENSRQL</sequence>
<proteinExistence type="predicted"/>
<accession>A0A0A9FVF3</accession>
<name>A0A0A9FVF3_ARUDO</name>
<reference evidence="1" key="2">
    <citation type="journal article" date="2015" name="Data Brief">
        <title>Shoot transcriptome of the giant reed, Arundo donax.</title>
        <authorList>
            <person name="Barrero R.A."/>
            <person name="Guerrero F.D."/>
            <person name="Moolhuijzen P."/>
            <person name="Goolsby J.A."/>
            <person name="Tidwell J."/>
            <person name="Bellgard S.E."/>
            <person name="Bellgard M.I."/>
        </authorList>
    </citation>
    <scope>NUCLEOTIDE SEQUENCE</scope>
    <source>
        <tissue evidence="1">Shoot tissue taken approximately 20 cm above the soil surface</tissue>
    </source>
</reference>
<reference evidence="1" key="1">
    <citation type="submission" date="2014-09" db="EMBL/GenBank/DDBJ databases">
        <authorList>
            <person name="Magalhaes I.L.F."/>
            <person name="Oliveira U."/>
            <person name="Santos F.R."/>
            <person name="Vidigal T.H.D.A."/>
            <person name="Brescovit A.D."/>
            <person name="Santos A.J."/>
        </authorList>
    </citation>
    <scope>NUCLEOTIDE SEQUENCE</scope>
    <source>
        <tissue evidence="1">Shoot tissue taken approximately 20 cm above the soil surface</tissue>
    </source>
</reference>
<organism evidence="1">
    <name type="scientific">Arundo donax</name>
    <name type="common">Giant reed</name>
    <name type="synonym">Donax arundinaceus</name>
    <dbReference type="NCBI Taxonomy" id="35708"/>
    <lineage>
        <taxon>Eukaryota</taxon>
        <taxon>Viridiplantae</taxon>
        <taxon>Streptophyta</taxon>
        <taxon>Embryophyta</taxon>
        <taxon>Tracheophyta</taxon>
        <taxon>Spermatophyta</taxon>
        <taxon>Magnoliopsida</taxon>
        <taxon>Liliopsida</taxon>
        <taxon>Poales</taxon>
        <taxon>Poaceae</taxon>
        <taxon>PACMAD clade</taxon>
        <taxon>Arundinoideae</taxon>
        <taxon>Arundineae</taxon>
        <taxon>Arundo</taxon>
    </lineage>
</organism>
<evidence type="ECO:0000313" key="1">
    <source>
        <dbReference type="EMBL" id="JAE14296.1"/>
    </source>
</evidence>